<sequence length="413" mass="47719">MANQTRRRRTSRTNTDHHTINTGSSRQSRTMRHNMYDHEAERRRYSESVRLAERLGHPVAGRRPTTQSQPRHMEESSPRLEPFFGGFVSQDQDEHDLDNHERSIPIAAHAEYFRLRRYAEKRHRISCQWGLIDNQALATYLLCQQKTLKWTQPAVDFASPLDFCTCASINIHHRRVDLVDLLHRRPSQLIAFCKCTPDPIRLMHHGYFACSVEKPRSAFSIRLVQYHHLLWQASAVSTSAFIQSISTFLDNRSDSPLLNRGSNWKRRQLRVPFTNCIDLYRRILNSQRKLLEDGLQLTKADKWASKCPRCFGPSQTEIKQDTEEPDVIVAMDGNFQQRHYAYASKDEPREDQYPHSFLPPSKISSDVLAIEETEASAVGINPPCSDQHKAANDTRDESTWDKCDDNGLFASTC</sequence>
<dbReference type="InterPro" id="IPR040521">
    <property type="entry name" value="KDZ"/>
</dbReference>
<evidence type="ECO:0000313" key="4">
    <source>
        <dbReference type="Proteomes" id="UP000325313"/>
    </source>
</evidence>
<accession>A0A5B0NYT2</accession>
<evidence type="ECO:0000313" key="3">
    <source>
        <dbReference type="EMBL" id="KAA1093714.1"/>
    </source>
</evidence>
<dbReference type="EMBL" id="VDEP01000373">
    <property type="protein sequence ID" value="KAA1093714.1"/>
    <property type="molecule type" value="Genomic_DNA"/>
</dbReference>
<feature type="region of interest" description="Disordered" evidence="1">
    <location>
        <begin position="1"/>
        <end position="32"/>
    </location>
</feature>
<feature type="domain" description="CxC1-like cysteine cluster associated with KDZ transposases" evidence="2">
    <location>
        <begin position="150"/>
        <end position="254"/>
    </location>
</feature>
<proteinExistence type="predicted"/>
<dbReference type="Proteomes" id="UP000325313">
    <property type="component" value="Unassembled WGS sequence"/>
</dbReference>
<name>A0A5B0NYT2_PUCGR</name>
<dbReference type="PANTHER" id="PTHR33096:SF1">
    <property type="entry name" value="CXC1-LIKE CYSTEINE CLUSTER ASSOCIATED WITH KDZ TRANSPOSASES DOMAIN-CONTAINING PROTEIN"/>
    <property type="match status" value="1"/>
</dbReference>
<organism evidence="3 4">
    <name type="scientific">Puccinia graminis f. sp. tritici</name>
    <dbReference type="NCBI Taxonomy" id="56615"/>
    <lineage>
        <taxon>Eukaryota</taxon>
        <taxon>Fungi</taxon>
        <taxon>Dikarya</taxon>
        <taxon>Basidiomycota</taxon>
        <taxon>Pucciniomycotina</taxon>
        <taxon>Pucciniomycetes</taxon>
        <taxon>Pucciniales</taxon>
        <taxon>Pucciniaceae</taxon>
        <taxon>Puccinia</taxon>
    </lineage>
</organism>
<dbReference type="Pfam" id="PF18802">
    <property type="entry name" value="CxC1"/>
    <property type="match status" value="1"/>
</dbReference>
<dbReference type="AlphaFoldDB" id="A0A5B0NYT2"/>
<feature type="region of interest" description="Disordered" evidence="1">
    <location>
        <begin position="52"/>
        <end position="80"/>
    </location>
</feature>
<evidence type="ECO:0000256" key="1">
    <source>
        <dbReference type="SAM" id="MobiDB-lite"/>
    </source>
</evidence>
<gene>
    <name evidence="3" type="ORF">PGTUg99_022468</name>
</gene>
<protein>
    <recommendedName>
        <fullName evidence="2">CxC1-like cysteine cluster associated with KDZ transposases domain-containing protein</fullName>
    </recommendedName>
</protein>
<comment type="caution">
    <text evidence="3">The sequence shown here is derived from an EMBL/GenBank/DDBJ whole genome shotgun (WGS) entry which is preliminary data.</text>
</comment>
<reference evidence="3 4" key="1">
    <citation type="submission" date="2019-05" db="EMBL/GenBank/DDBJ databases">
        <title>Emergence of the Ug99 lineage of the wheat stem rust pathogen through somatic hybridization.</title>
        <authorList>
            <person name="Li F."/>
            <person name="Upadhyaya N.M."/>
            <person name="Sperschneider J."/>
            <person name="Matny O."/>
            <person name="Nguyen-Phuc H."/>
            <person name="Mago R."/>
            <person name="Raley C."/>
            <person name="Miller M.E."/>
            <person name="Silverstein K.A.T."/>
            <person name="Henningsen E."/>
            <person name="Hirsch C.D."/>
            <person name="Visser B."/>
            <person name="Pretorius Z.A."/>
            <person name="Steffenson B.J."/>
            <person name="Schwessinger B."/>
            <person name="Dodds P.N."/>
            <person name="Figueroa M."/>
        </authorList>
    </citation>
    <scope>NUCLEOTIDE SEQUENCE [LARGE SCALE GENOMIC DNA]</scope>
    <source>
        <strain evidence="3 4">Ug99</strain>
    </source>
</reference>
<dbReference type="PANTHER" id="PTHR33096">
    <property type="entry name" value="CXC2 DOMAIN-CONTAINING PROTEIN"/>
    <property type="match status" value="1"/>
</dbReference>
<dbReference type="InterPro" id="IPR041320">
    <property type="entry name" value="CxC1"/>
</dbReference>
<dbReference type="Pfam" id="PF18758">
    <property type="entry name" value="KDZ"/>
    <property type="match status" value="1"/>
</dbReference>
<evidence type="ECO:0000259" key="2">
    <source>
        <dbReference type="Pfam" id="PF18802"/>
    </source>
</evidence>
<feature type="compositionally biased region" description="Basic residues" evidence="1">
    <location>
        <begin position="1"/>
        <end position="11"/>
    </location>
</feature>